<dbReference type="AlphaFoldDB" id="A0AAP0HCP5"/>
<evidence type="ECO:0000256" key="1">
    <source>
        <dbReference type="SAM" id="MobiDB-lite"/>
    </source>
</evidence>
<evidence type="ECO:0000313" key="3">
    <source>
        <dbReference type="EMBL" id="KAK9083398.1"/>
    </source>
</evidence>
<gene>
    <name evidence="3" type="ORF">Scep_029869</name>
</gene>
<reference evidence="3 4" key="1">
    <citation type="submission" date="2024-01" db="EMBL/GenBank/DDBJ databases">
        <title>Genome assemblies of Stephania.</title>
        <authorList>
            <person name="Yang L."/>
        </authorList>
    </citation>
    <scope>NUCLEOTIDE SEQUENCE [LARGE SCALE GENOMIC DNA]</scope>
    <source>
        <strain evidence="3">JXDWG</strain>
        <tissue evidence="3">Leaf</tissue>
    </source>
</reference>
<evidence type="ECO:0000256" key="2">
    <source>
        <dbReference type="SAM" id="Phobius"/>
    </source>
</evidence>
<feature type="compositionally biased region" description="Basic residues" evidence="1">
    <location>
        <begin position="47"/>
        <end position="94"/>
    </location>
</feature>
<evidence type="ECO:0000313" key="4">
    <source>
        <dbReference type="Proteomes" id="UP001419268"/>
    </source>
</evidence>
<comment type="caution">
    <text evidence="3">The sequence shown here is derived from an EMBL/GenBank/DDBJ whole genome shotgun (WGS) entry which is preliminary data.</text>
</comment>
<keyword evidence="2" id="KW-1133">Transmembrane helix</keyword>
<protein>
    <submittedName>
        <fullName evidence="3">Uncharacterized protein</fullName>
    </submittedName>
</protein>
<feature type="region of interest" description="Disordered" evidence="1">
    <location>
        <begin position="35"/>
        <end position="94"/>
    </location>
</feature>
<accession>A0AAP0HCP5</accession>
<dbReference type="Proteomes" id="UP001419268">
    <property type="component" value="Unassembled WGS sequence"/>
</dbReference>
<name>A0AAP0HCP5_9MAGN</name>
<keyword evidence="4" id="KW-1185">Reference proteome</keyword>
<feature type="transmembrane region" description="Helical" evidence="2">
    <location>
        <begin position="6"/>
        <end position="25"/>
    </location>
</feature>
<keyword evidence="2" id="KW-0472">Membrane</keyword>
<organism evidence="3 4">
    <name type="scientific">Stephania cephalantha</name>
    <dbReference type="NCBI Taxonomy" id="152367"/>
    <lineage>
        <taxon>Eukaryota</taxon>
        <taxon>Viridiplantae</taxon>
        <taxon>Streptophyta</taxon>
        <taxon>Embryophyta</taxon>
        <taxon>Tracheophyta</taxon>
        <taxon>Spermatophyta</taxon>
        <taxon>Magnoliopsida</taxon>
        <taxon>Ranunculales</taxon>
        <taxon>Menispermaceae</taxon>
        <taxon>Menispermoideae</taxon>
        <taxon>Cissampelideae</taxon>
        <taxon>Stephania</taxon>
    </lineage>
</organism>
<dbReference type="EMBL" id="JBBNAG010000013">
    <property type="protein sequence ID" value="KAK9083398.1"/>
    <property type="molecule type" value="Genomic_DNA"/>
</dbReference>
<sequence length="172" mass="19269">MDGKEAVELVYAVVMVQIWVFFKLCMAHTKMTSSGEDTHAEIGGRSQVKKTGNKLSNKKIPSKKKVKKRMKKKMERKVKLKGMSKKKSKKKKRKKIKILLSKWSEKGLMEKFMVVMDVVTTWKALLSGEGDRATAVNMVDEVLKHLTIIGAPTLSGTTISDATLSQRASKAE</sequence>
<keyword evidence="2" id="KW-0812">Transmembrane</keyword>
<proteinExistence type="predicted"/>